<dbReference type="GO" id="GO:0006465">
    <property type="term" value="P:signal peptide processing"/>
    <property type="evidence" value="ECO:0007669"/>
    <property type="project" value="InterPro"/>
</dbReference>
<dbReference type="SUPFAM" id="SSF51306">
    <property type="entry name" value="LexA/Signal peptidase"/>
    <property type="match status" value="1"/>
</dbReference>
<evidence type="ECO:0000313" key="2">
    <source>
        <dbReference type="EMBL" id="QTX14018.1"/>
    </source>
</evidence>
<accession>A0A8B0SVD9</accession>
<dbReference type="EC" id="3.4.21.89" evidence="2"/>
<dbReference type="AlphaFoldDB" id="A0A8B0SVD9"/>
<dbReference type="Pfam" id="PF10502">
    <property type="entry name" value="Peptidase_S26"/>
    <property type="match status" value="1"/>
</dbReference>
<protein>
    <submittedName>
        <fullName evidence="2">Signal peptidase I</fullName>
        <ecNumber evidence="2">3.4.21.89</ecNumber>
    </submittedName>
</protein>
<dbReference type="GO" id="GO:0009003">
    <property type="term" value="F:signal peptidase activity"/>
    <property type="evidence" value="ECO:0007669"/>
    <property type="project" value="UniProtKB-EC"/>
</dbReference>
<name>A0A8B0SVD9_KLEPN</name>
<reference evidence="2" key="1">
    <citation type="submission" date="2020-01" db="EMBL/GenBank/DDBJ databases">
        <authorList>
            <person name="Qin S."/>
        </authorList>
    </citation>
    <scope>NUCLEOTIDE SEQUENCE</scope>
    <source>
        <strain evidence="2">CVir17-16-YZ6g</strain>
        <plasmid evidence="2">p17-15-vir-like</plasmid>
    </source>
</reference>
<sequence>MPKKYHIEPQILNREITVPAGHIFVVGQTDYSWDSRFFGEQYQKRQSQEKHMPSSECIKKLLFLAAC</sequence>
<geneLocation type="plasmid" evidence="2">
    <name>p17-15-vir-like</name>
</geneLocation>
<proteinExistence type="predicted"/>
<keyword evidence="2" id="KW-0614">Plasmid</keyword>
<dbReference type="InterPro" id="IPR036286">
    <property type="entry name" value="LexA/Signal_pep-like_sf"/>
</dbReference>
<feature type="domain" description="Peptidase S26" evidence="1">
    <location>
        <begin position="13"/>
        <end position="39"/>
    </location>
</feature>
<dbReference type="EMBL" id="MN956836">
    <property type="protein sequence ID" value="QTX14018.1"/>
    <property type="molecule type" value="Genomic_DNA"/>
</dbReference>
<keyword evidence="2" id="KW-0378">Hydrolase</keyword>
<organism evidence="2">
    <name type="scientific">Klebsiella pneumoniae</name>
    <dbReference type="NCBI Taxonomy" id="573"/>
    <lineage>
        <taxon>Bacteria</taxon>
        <taxon>Pseudomonadati</taxon>
        <taxon>Pseudomonadota</taxon>
        <taxon>Gammaproteobacteria</taxon>
        <taxon>Enterobacterales</taxon>
        <taxon>Enterobacteriaceae</taxon>
        <taxon>Klebsiella/Raoultella group</taxon>
        <taxon>Klebsiella</taxon>
        <taxon>Klebsiella pneumoniae complex</taxon>
    </lineage>
</organism>
<dbReference type="InterPro" id="IPR019533">
    <property type="entry name" value="Peptidase_S26"/>
</dbReference>
<dbReference type="GO" id="GO:0004252">
    <property type="term" value="F:serine-type endopeptidase activity"/>
    <property type="evidence" value="ECO:0007669"/>
    <property type="project" value="InterPro"/>
</dbReference>
<evidence type="ECO:0000259" key="1">
    <source>
        <dbReference type="Pfam" id="PF10502"/>
    </source>
</evidence>